<dbReference type="GO" id="GO:0005384">
    <property type="term" value="F:manganese ion transmembrane transporter activity"/>
    <property type="evidence" value="ECO:0007669"/>
    <property type="project" value="TreeGrafter"/>
</dbReference>
<feature type="transmembrane region" description="Helical" evidence="5">
    <location>
        <begin position="322"/>
        <end position="339"/>
    </location>
</feature>
<proteinExistence type="predicted"/>
<dbReference type="GO" id="GO:0005886">
    <property type="term" value="C:plasma membrane"/>
    <property type="evidence" value="ECO:0007669"/>
    <property type="project" value="TreeGrafter"/>
</dbReference>
<feature type="transmembrane region" description="Helical" evidence="5">
    <location>
        <begin position="241"/>
        <end position="264"/>
    </location>
</feature>
<organism evidence="6 7">
    <name type="scientific">Pelotomaculum thermopropionicum (strain DSM 13744 / JCM 10971 / SI)</name>
    <dbReference type="NCBI Taxonomy" id="370438"/>
    <lineage>
        <taxon>Bacteria</taxon>
        <taxon>Bacillati</taxon>
        <taxon>Bacillota</taxon>
        <taxon>Clostridia</taxon>
        <taxon>Eubacteriales</taxon>
        <taxon>Desulfotomaculaceae</taxon>
        <taxon>Pelotomaculum</taxon>
    </lineage>
</organism>
<keyword evidence="4 5" id="KW-0472">Membrane</keyword>
<accession>A5CZZ3</accession>
<dbReference type="HOGENOM" id="CLU_055818_0_0_9"/>
<dbReference type="EMBL" id="AP009389">
    <property type="protein sequence ID" value="BAF60456.1"/>
    <property type="molecule type" value="Genomic_DNA"/>
</dbReference>
<dbReference type="InterPro" id="IPR001046">
    <property type="entry name" value="NRAMP_fam"/>
</dbReference>
<dbReference type="eggNOG" id="COG1914">
    <property type="taxonomic scope" value="Bacteria"/>
</dbReference>
<name>A5CZZ3_PELTS</name>
<dbReference type="PANTHER" id="PTHR11706">
    <property type="entry name" value="SOLUTE CARRIER PROTEIN FAMILY 11 MEMBER"/>
    <property type="match status" value="1"/>
</dbReference>
<sequence length="411" mass="42324">MNYPAGASKDAGALKPAQKTSWSVLLGAAFIMATSAIGPGFLTQTAVFTGELAANFGFVILASVVLDIGAQLNMWRIITVSGMRGQDIANAVLPGLGYFVAFAIVLGGLAFNIGNIAGAGLGMNVLFGLTPRVGALISALIAVFVFLSKETGKALDGFAKVLGLVMIVITVYIAVMTSPPVGRAIVKSVAPDRIDMFAVLTLVGGTVGGYITFAGGHRLLDAGMKGREYLKEVSKASVSGILITAVMRVVLFLAALGVVAAGASLDPANPPASVFKIAAGNAGFKFFGIVLWCAAITSVAGAAYTSVSFLRSLHPVIEKKQPLVTVGFICLSALVFVLVGKPVKVLIAAGALNGLILPVALLSVLAAAHSRKITGDYKHPLWMTVFGVFVALTTAVMGGKTLITELPKLFK</sequence>
<feature type="transmembrane region" description="Helical" evidence="5">
    <location>
        <begin position="125"/>
        <end position="146"/>
    </location>
</feature>
<evidence type="ECO:0000256" key="5">
    <source>
        <dbReference type="SAM" id="Phobius"/>
    </source>
</evidence>
<dbReference type="KEGG" id="pth:PTH_2275"/>
<reference evidence="7" key="1">
    <citation type="journal article" date="2008" name="Genome Res.">
        <title>The genome of Pelotomaculum thermopropionicum reveals niche-associated evolution in anaerobic microbiota.</title>
        <authorList>
            <person name="Kosaka T."/>
            <person name="Kato S."/>
            <person name="Shimoyama T."/>
            <person name="Ishii S."/>
            <person name="Abe T."/>
            <person name="Watanabe K."/>
        </authorList>
    </citation>
    <scope>NUCLEOTIDE SEQUENCE [LARGE SCALE GENOMIC DNA]</scope>
    <source>
        <strain evidence="7">DSM 13744 / JCM 10971 / SI</strain>
    </source>
</reference>
<evidence type="ECO:0000256" key="2">
    <source>
        <dbReference type="ARBA" id="ARBA00022692"/>
    </source>
</evidence>
<gene>
    <name evidence="6" type="primary">PutP</name>
    <name evidence="6" type="ordered locus">PTH_2275</name>
</gene>
<dbReference type="GO" id="GO:0034755">
    <property type="term" value="P:iron ion transmembrane transport"/>
    <property type="evidence" value="ECO:0007669"/>
    <property type="project" value="TreeGrafter"/>
</dbReference>
<dbReference type="STRING" id="370438.PTH_2275"/>
<feature type="transmembrane region" description="Helical" evidence="5">
    <location>
        <begin position="158"/>
        <end position="176"/>
    </location>
</feature>
<dbReference type="Pfam" id="PF01566">
    <property type="entry name" value="Nramp"/>
    <property type="match status" value="1"/>
</dbReference>
<keyword evidence="7" id="KW-1185">Reference proteome</keyword>
<feature type="transmembrane region" description="Helical" evidence="5">
    <location>
        <begin position="53"/>
        <end position="70"/>
    </location>
</feature>
<evidence type="ECO:0000256" key="1">
    <source>
        <dbReference type="ARBA" id="ARBA00004141"/>
    </source>
</evidence>
<feature type="transmembrane region" description="Helical" evidence="5">
    <location>
        <begin position="345"/>
        <end position="368"/>
    </location>
</feature>
<evidence type="ECO:0000256" key="3">
    <source>
        <dbReference type="ARBA" id="ARBA00022989"/>
    </source>
</evidence>
<keyword evidence="3 5" id="KW-1133">Transmembrane helix</keyword>
<feature type="transmembrane region" description="Helical" evidence="5">
    <location>
        <begin position="21"/>
        <end position="41"/>
    </location>
</feature>
<dbReference type="GO" id="GO:0015086">
    <property type="term" value="F:cadmium ion transmembrane transporter activity"/>
    <property type="evidence" value="ECO:0007669"/>
    <property type="project" value="TreeGrafter"/>
</dbReference>
<dbReference type="PANTHER" id="PTHR11706:SF2">
    <property type="entry name" value="TRANSPORTER PROTEIN"/>
    <property type="match status" value="1"/>
</dbReference>
<dbReference type="Proteomes" id="UP000006556">
    <property type="component" value="Chromosome"/>
</dbReference>
<dbReference type="AlphaFoldDB" id="A5CZZ3"/>
<feature type="transmembrane region" description="Helical" evidence="5">
    <location>
        <begin position="380"/>
        <end position="403"/>
    </location>
</feature>
<keyword evidence="2 5" id="KW-0812">Transmembrane</keyword>
<feature type="transmembrane region" description="Helical" evidence="5">
    <location>
        <begin position="284"/>
        <end position="310"/>
    </location>
</feature>
<comment type="subcellular location">
    <subcellularLocation>
        <location evidence="1">Membrane</location>
        <topology evidence="1">Multi-pass membrane protein</topology>
    </subcellularLocation>
</comment>
<evidence type="ECO:0000313" key="6">
    <source>
        <dbReference type="EMBL" id="BAF60456.1"/>
    </source>
</evidence>
<protein>
    <submittedName>
        <fullName evidence="6">Na+/proline symporter</fullName>
    </submittedName>
</protein>
<evidence type="ECO:0000313" key="7">
    <source>
        <dbReference type="Proteomes" id="UP000006556"/>
    </source>
</evidence>
<feature type="transmembrane region" description="Helical" evidence="5">
    <location>
        <begin position="91"/>
        <end position="113"/>
    </location>
</feature>
<evidence type="ECO:0000256" key="4">
    <source>
        <dbReference type="ARBA" id="ARBA00023136"/>
    </source>
</evidence>
<feature type="transmembrane region" description="Helical" evidence="5">
    <location>
        <begin position="196"/>
        <end position="220"/>
    </location>
</feature>